<dbReference type="AlphaFoldDB" id="A0A803TCZ2"/>
<reference evidence="5" key="3">
    <citation type="submission" date="2025-09" db="UniProtKB">
        <authorList>
            <consortium name="Ensembl"/>
        </authorList>
    </citation>
    <scope>IDENTIFICATION</scope>
</reference>
<evidence type="ECO:0000259" key="4">
    <source>
        <dbReference type="PROSITE" id="PS50835"/>
    </source>
</evidence>
<keyword evidence="6" id="KW-1185">Reference proteome</keyword>
<dbReference type="PANTHER" id="PTHR23266">
    <property type="entry name" value="IMMUNOGLOBULIN HEAVY CHAIN"/>
    <property type="match status" value="1"/>
</dbReference>
<dbReference type="GO" id="GO:0005576">
    <property type="term" value="C:extracellular region"/>
    <property type="evidence" value="ECO:0007669"/>
    <property type="project" value="UniProtKB-ARBA"/>
</dbReference>
<dbReference type="Gene3D" id="2.60.40.10">
    <property type="entry name" value="Immunoglobulins"/>
    <property type="match status" value="1"/>
</dbReference>
<name>A0A803TCZ2_ANOCA</name>
<sequence>MGWGLFILQKWNKVRCVHSQVVLTQSGEALKKPGESHQMTCGTSGFTLSNTWMNWVRQKLGKGLEWLGRGYFSSSSWRTNYGSAFSSRISITVDASRNEYYLQLSSMTTADSGVYYCARETQ</sequence>
<dbReference type="Ensembl" id="ENSACAT00000049926.1">
    <property type="protein sequence ID" value="ENSACAP00000033082.1"/>
    <property type="gene ID" value="ENSACAG00000045018.1"/>
</dbReference>
<dbReference type="InterPro" id="IPR013106">
    <property type="entry name" value="Ig_V-set"/>
</dbReference>
<protein>
    <recommendedName>
        <fullName evidence="4">Ig-like domain-containing protein</fullName>
    </recommendedName>
</protein>
<evidence type="ECO:0000256" key="1">
    <source>
        <dbReference type="ARBA" id="ARBA00022859"/>
    </source>
</evidence>
<dbReference type="InterPro" id="IPR050199">
    <property type="entry name" value="IgHV"/>
</dbReference>
<reference evidence="5" key="1">
    <citation type="submission" date="2009-12" db="EMBL/GenBank/DDBJ databases">
        <title>The Genome Sequence of Anolis carolinensis (Green Anole Lizard).</title>
        <authorList>
            <consortium name="The Genome Sequencing Platform"/>
            <person name="Di Palma F."/>
            <person name="Alfoldi J."/>
            <person name="Heiman D."/>
            <person name="Young S."/>
            <person name="Grabherr M."/>
            <person name="Johnson J."/>
            <person name="Lander E.S."/>
            <person name="Lindblad-Toh K."/>
        </authorList>
    </citation>
    <scope>NUCLEOTIDE SEQUENCE [LARGE SCALE GENOMIC DNA]</scope>
    <source>
        <strain evidence="5">JBL SC #1</strain>
    </source>
</reference>
<evidence type="ECO:0000313" key="5">
    <source>
        <dbReference type="Ensembl" id="ENSACAP00000033082.1"/>
    </source>
</evidence>
<keyword evidence="3" id="KW-1280">Immunoglobulin</keyword>
<evidence type="ECO:0000313" key="6">
    <source>
        <dbReference type="Proteomes" id="UP000001646"/>
    </source>
</evidence>
<dbReference type="GO" id="GO:0016064">
    <property type="term" value="P:immunoglobulin mediated immune response"/>
    <property type="evidence" value="ECO:0000318"/>
    <property type="project" value="GO_Central"/>
</dbReference>
<feature type="domain" description="Ig-like" evidence="4">
    <location>
        <begin position="19"/>
        <end position="122"/>
    </location>
</feature>
<dbReference type="SUPFAM" id="SSF48726">
    <property type="entry name" value="Immunoglobulin"/>
    <property type="match status" value="1"/>
</dbReference>
<dbReference type="Pfam" id="PF07686">
    <property type="entry name" value="V-set"/>
    <property type="match status" value="1"/>
</dbReference>
<reference evidence="5" key="2">
    <citation type="submission" date="2025-08" db="UniProtKB">
        <authorList>
            <consortium name="Ensembl"/>
        </authorList>
    </citation>
    <scope>IDENTIFICATION</scope>
</reference>
<dbReference type="FunCoup" id="A0A803TCZ2">
    <property type="interactions" value="3"/>
</dbReference>
<keyword evidence="1" id="KW-0391">Immunity</keyword>
<dbReference type="GeneTree" id="ENSGT01030000234536"/>
<dbReference type="InterPro" id="IPR013783">
    <property type="entry name" value="Ig-like_fold"/>
</dbReference>
<dbReference type="InterPro" id="IPR036179">
    <property type="entry name" value="Ig-like_dom_sf"/>
</dbReference>
<proteinExistence type="predicted"/>
<evidence type="ECO:0000256" key="2">
    <source>
        <dbReference type="ARBA" id="ARBA00023130"/>
    </source>
</evidence>
<dbReference type="InterPro" id="IPR007110">
    <property type="entry name" value="Ig-like_dom"/>
</dbReference>
<dbReference type="Proteomes" id="UP000001646">
    <property type="component" value="Unplaced"/>
</dbReference>
<evidence type="ECO:0000256" key="3">
    <source>
        <dbReference type="ARBA" id="ARBA00043265"/>
    </source>
</evidence>
<dbReference type="GO" id="GO:0003823">
    <property type="term" value="F:antigen binding"/>
    <property type="evidence" value="ECO:0000318"/>
    <property type="project" value="GO_Central"/>
</dbReference>
<accession>A0A803TCZ2</accession>
<dbReference type="InParanoid" id="A0A803TCZ2"/>
<dbReference type="GO" id="GO:0019814">
    <property type="term" value="C:immunoglobulin complex"/>
    <property type="evidence" value="ECO:0007669"/>
    <property type="project" value="UniProtKB-KW"/>
</dbReference>
<organism evidence="5 6">
    <name type="scientific">Anolis carolinensis</name>
    <name type="common">Green anole</name>
    <name type="synonym">American chameleon</name>
    <dbReference type="NCBI Taxonomy" id="28377"/>
    <lineage>
        <taxon>Eukaryota</taxon>
        <taxon>Metazoa</taxon>
        <taxon>Chordata</taxon>
        <taxon>Craniata</taxon>
        <taxon>Vertebrata</taxon>
        <taxon>Euteleostomi</taxon>
        <taxon>Lepidosauria</taxon>
        <taxon>Squamata</taxon>
        <taxon>Bifurcata</taxon>
        <taxon>Unidentata</taxon>
        <taxon>Episquamata</taxon>
        <taxon>Toxicofera</taxon>
        <taxon>Iguania</taxon>
        <taxon>Dactyloidae</taxon>
        <taxon>Anolis</taxon>
    </lineage>
</organism>
<dbReference type="SMART" id="SM00406">
    <property type="entry name" value="IGv"/>
    <property type="match status" value="1"/>
</dbReference>
<keyword evidence="2" id="KW-1064">Adaptive immunity</keyword>
<dbReference type="PROSITE" id="PS50835">
    <property type="entry name" value="IG_LIKE"/>
    <property type="match status" value="1"/>
</dbReference>